<gene>
    <name evidence="13" type="ORF">WJX73_006233</name>
</gene>
<keyword evidence="5" id="KW-0460">Magnesium</keyword>
<keyword evidence="7 12" id="KW-1133">Transmembrane helix</keyword>
<evidence type="ECO:0000256" key="4">
    <source>
        <dbReference type="ARBA" id="ARBA00022692"/>
    </source>
</evidence>
<dbReference type="InterPro" id="IPR039204">
    <property type="entry name" value="MRS2-like"/>
</dbReference>
<evidence type="ECO:0000313" key="13">
    <source>
        <dbReference type="EMBL" id="KAK9803476.1"/>
    </source>
</evidence>
<keyword evidence="9 12" id="KW-0472">Membrane</keyword>
<feature type="compositionally biased region" description="Polar residues" evidence="11">
    <location>
        <begin position="45"/>
        <end position="56"/>
    </location>
</feature>
<proteinExistence type="inferred from homology"/>
<comment type="subcellular location">
    <subcellularLocation>
        <location evidence="1">Membrane</location>
        <topology evidence="1">Multi-pass membrane protein</topology>
    </subcellularLocation>
</comment>
<protein>
    <recommendedName>
        <fullName evidence="15">Magnesium transporter</fullName>
    </recommendedName>
</protein>
<dbReference type="Pfam" id="PF22099">
    <property type="entry name" value="MRS2-like"/>
    <property type="match status" value="1"/>
</dbReference>
<keyword evidence="14" id="KW-1185">Reference proteome</keyword>
<sequence length="694" mass="76357">MIALRDLLTPAIPREMSYDDEVSILHRCLQHCEDRLAEMGRGHLSSASSKGQTVSRQPAKHGRRTSEGRATSRSRHRPPHMTLTDSVTRLGGWQGKLHLTHPPARQARLSSLRHTADFTKSQTSHALGVLSSAVSRGHLLDCASGLLGPRRPSGRSSNSGACDCSAPTLTQQSMCALCCNSDYLQNRRGKARQHFQNRDLASSLETQQLLQPQSAGDSPSALFEAARSSVPLFQTIAGADDERHKRDQDSVLVEHIPGFATVGSSVYEVLKVDPDGHKRLASIKRRDLLRANRLQPRDLRRFDPTLGLNKSSDITIKENILLITLGGIRAIIAARQCLLFEPDSPSAKKFQEIAIARRQQAAEALELRGGARGPEAAPYLDESDVPPPFELDMLESALILATGRLEAELLSVSKRATSVAQMLPRNVTPVNLEVLRRLKLSLVELESKAASLRALLEELMDDEEELAQLNLSTRPLREDKQRNRERKRLQRGQERERELAGEDGDAGLGDALRQRLAAPSSNGVGASSKSLYERRQMSKRRQQSGDVMSRSLDELEGEGTAVSAQEALEEMEEAEAAEAEVEELEDLLDYYLQRAASTQTEAERLLAGARDLEESIGVSLSARRFEVNRLELALSIGSFAAAIGAVVAGIFGMNLKSTFEESIIGFWGTTAAIIVGCFLIFAAIFQHTRRRRIL</sequence>
<evidence type="ECO:0008006" key="15">
    <source>
        <dbReference type="Google" id="ProtNLM"/>
    </source>
</evidence>
<evidence type="ECO:0000256" key="1">
    <source>
        <dbReference type="ARBA" id="ARBA00004141"/>
    </source>
</evidence>
<organism evidence="13 14">
    <name type="scientific">Symbiochloris irregularis</name>
    <dbReference type="NCBI Taxonomy" id="706552"/>
    <lineage>
        <taxon>Eukaryota</taxon>
        <taxon>Viridiplantae</taxon>
        <taxon>Chlorophyta</taxon>
        <taxon>core chlorophytes</taxon>
        <taxon>Trebouxiophyceae</taxon>
        <taxon>Trebouxiales</taxon>
        <taxon>Trebouxiaceae</taxon>
        <taxon>Symbiochloris</taxon>
    </lineage>
</organism>
<keyword evidence="10" id="KW-0175">Coiled coil</keyword>
<feature type="compositionally biased region" description="Basic and acidic residues" evidence="11">
    <location>
        <begin position="491"/>
        <end position="500"/>
    </location>
</feature>
<dbReference type="GO" id="GO:0015095">
    <property type="term" value="F:magnesium ion transmembrane transporter activity"/>
    <property type="evidence" value="ECO:0007669"/>
    <property type="project" value="TreeGrafter"/>
</dbReference>
<feature type="region of interest" description="Disordered" evidence="11">
    <location>
        <begin position="470"/>
        <end position="562"/>
    </location>
</feature>
<dbReference type="Gene3D" id="1.20.58.340">
    <property type="entry name" value="Magnesium transport protein CorA, transmembrane region"/>
    <property type="match status" value="1"/>
</dbReference>
<evidence type="ECO:0000256" key="7">
    <source>
        <dbReference type="ARBA" id="ARBA00022989"/>
    </source>
</evidence>
<dbReference type="GO" id="GO:0016020">
    <property type="term" value="C:membrane"/>
    <property type="evidence" value="ECO:0007669"/>
    <property type="project" value="UniProtKB-SubCell"/>
</dbReference>
<dbReference type="Proteomes" id="UP001465755">
    <property type="component" value="Unassembled WGS sequence"/>
</dbReference>
<evidence type="ECO:0000256" key="12">
    <source>
        <dbReference type="SAM" id="Phobius"/>
    </source>
</evidence>
<evidence type="ECO:0000256" key="2">
    <source>
        <dbReference type="ARBA" id="ARBA00007535"/>
    </source>
</evidence>
<evidence type="ECO:0000256" key="9">
    <source>
        <dbReference type="ARBA" id="ARBA00023136"/>
    </source>
</evidence>
<evidence type="ECO:0000256" key="5">
    <source>
        <dbReference type="ARBA" id="ARBA00022842"/>
    </source>
</evidence>
<name>A0AAW1P4F3_9CHLO</name>
<evidence type="ECO:0000256" key="3">
    <source>
        <dbReference type="ARBA" id="ARBA00022448"/>
    </source>
</evidence>
<feature type="region of interest" description="Disordered" evidence="11">
    <location>
        <begin position="41"/>
        <end position="86"/>
    </location>
</feature>
<evidence type="ECO:0000256" key="10">
    <source>
        <dbReference type="SAM" id="Coils"/>
    </source>
</evidence>
<comment type="caution">
    <text evidence="13">The sequence shown here is derived from an EMBL/GenBank/DDBJ whole genome shotgun (WGS) entry which is preliminary data.</text>
</comment>
<feature type="transmembrane region" description="Helical" evidence="12">
    <location>
        <begin position="664"/>
        <end position="685"/>
    </location>
</feature>
<dbReference type="AlphaFoldDB" id="A0AAW1P4F3"/>
<evidence type="ECO:0000313" key="14">
    <source>
        <dbReference type="Proteomes" id="UP001465755"/>
    </source>
</evidence>
<dbReference type="Gene3D" id="2.40.128.330">
    <property type="match status" value="1"/>
</dbReference>
<evidence type="ECO:0000256" key="6">
    <source>
        <dbReference type="ARBA" id="ARBA00022946"/>
    </source>
</evidence>
<keyword evidence="4 12" id="KW-0812">Transmembrane</keyword>
<comment type="similarity">
    <text evidence="2">Belongs to the CorA metal ion transporter (MIT) (TC 1.A.35.5) family.</text>
</comment>
<feature type="transmembrane region" description="Helical" evidence="12">
    <location>
        <begin position="632"/>
        <end position="652"/>
    </location>
</feature>
<feature type="coiled-coil region" evidence="10">
    <location>
        <begin position="564"/>
        <end position="601"/>
    </location>
</feature>
<reference evidence="13 14" key="1">
    <citation type="journal article" date="2024" name="Nat. Commun.">
        <title>Phylogenomics reveals the evolutionary origins of lichenization in chlorophyte algae.</title>
        <authorList>
            <person name="Puginier C."/>
            <person name="Libourel C."/>
            <person name="Otte J."/>
            <person name="Skaloud P."/>
            <person name="Haon M."/>
            <person name="Grisel S."/>
            <person name="Petersen M."/>
            <person name="Berrin J.G."/>
            <person name="Delaux P.M."/>
            <person name="Dal Grande F."/>
            <person name="Keller J."/>
        </authorList>
    </citation>
    <scope>NUCLEOTIDE SEQUENCE [LARGE SCALE GENOMIC DNA]</scope>
    <source>
        <strain evidence="13 14">SAG 2036</strain>
    </source>
</reference>
<dbReference type="PANTHER" id="PTHR13890">
    <property type="entry name" value="RNA SPLICING PROTEIN MRS2, MITOCHONDRIAL"/>
    <property type="match status" value="1"/>
</dbReference>
<evidence type="ECO:0000256" key="11">
    <source>
        <dbReference type="SAM" id="MobiDB-lite"/>
    </source>
</evidence>
<evidence type="ECO:0000256" key="8">
    <source>
        <dbReference type="ARBA" id="ARBA00023065"/>
    </source>
</evidence>
<keyword evidence="3" id="KW-0813">Transport</keyword>
<dbReference type="EMBL" id="JALJOQ010000059">
    <property type="protein sequence ID" value="KAK9803476.1"/>
    <property type="molecule type" value="Genomic_DNA"/>
</dbReference>
<feature type="compositionally biased region" description="Polar residues" evidence="11">
    <location>
        <begin position="519"/>
        <end position="530"/>
    </location>
</feature>
<accession>A0AAW1P4F3</accession>
<dbReference type="PANTHER" id="PTHR13890:SF0">
    <property type="entry name" value="MAGNESIUM TRANSPORTER MRS2 HOMOLOG, MITOCHONDRIAL"/>
    <property type="match status" value="1"/>
</dbReference>
<keyword evidence="8" id="KW-0406">Ion transport</keyword>
<keyword evidence="6" id="KW-0809">Transit peptide</keyword>